<keyword evidence="1" id="KW-1133">Transmembrane helix</keyword>
<accession>A0AAV2QGC7</accession>
<dbReference type="EMBL" id="CAXKWB010007007">
    <property type="protein sequence ID" value="CAL4085434.1"/>
    <property type="molecule type" value="Genomic_DNA"/>
</dbReference>
<dbReference type="AlphaFoldDB" id="A0AAV2QGC7"/>
<comment type="caution">
    <text evidence="2">The sequence shown here is derived from an EMBL/GenBank/DDBJ whole genome shotgun (WGS) entry which is preliminary data.</text>
</comment>
<evidence type="ECO:0000313" key="2">
    <source>
        <dbReference type="EMBL" id="CAL4085434.1"/>
    </source>
</evidence>
<reference evidence="2 3" key="1">
    <citation type="submission" date="2024-05" db="EMBL/GenBank/DDBJ databases">
        <authorList>
            <person name="Wallberg A."/>
        </authorList>
    </citation>
    <scope>NUCLEOTIDE SEQUENCE [LARGE SCALE GENOMIC DNA]</scope>
</reference>
<keyword evidence="3" id="KW-1185">Reference proteome</keyword>
<evidence type="ECO:0000256" key="1">
    <source>
        <dbReference type="SAM" id="Phobius"/>
    </source>
</evidence>
<feature type="non-terminal residue" evidence="2">
    <location>
        <position position="115"/>
    </location>
</feature>
<dbReference type="Proteomes" id="UP001497623">
    <property type="component" value="Unassembled WGS sequence"/>
</dbReference>
<organism evidence="2 3">
    <name type="scientific">Meganyctiphanes norvegica</name>
    <name type="common">Northern krill</name>
    <name type="synonym">Thysanopoda norvegica</name>
    <dbReference type="NCBI Taxonomy" id="48144"/>
    <lineage>
        <taxon>Eukaryota</taxon>
        <taxon>Metazoa</taxon>
        <taxon>Ecdysozoa</taxon>
        <taxon>Arthropoda</taxon>
        <taxon>Crustacea</taxon>
        <taxon>Multicrustacea</taxon>
        <taxon>Malacostraca</taxon>
        <taxon>Eumalacostraca</taxon>
        <taxon>Eucarida</taxon>
        <taxon>Euphausiacea</taxon>
        <taxon>Euphausiidae</taxon>
        <taxon>Meganyctiphanes</taxon>
    </lineage>
</organism>
<evidence type="ECO:0000313" key="3">
    <source>
        <dbReference type="Proteomes" id="UP001497623"/>
    </source>
</evidence>
<feature type="transmembrane region" description="Helical" evidence="1">
    <location>
        <begin position="54"/>
        <end position="78"/>
    </location>
</feature>
<keyword evidence="1" id="KW-0812">Transmembrane</keyword>
<sequence length="115" mass="13634">MTGRVIPEAREWSCDNRIPWNNDHPLTLMCLNHHLNLLQHPLTNEWLLYKWKSYIWRFSLFIMLLEIFMCACLTGYVWSSWNVPGILVAVNIYNHTTIRDLNKSTLCNYSSDTSE</sequence>
<gene>
    <name evidence="2" type="ORF">MNOR_LOCUS12680</name>
</gene>
<proteinExistence type="predicted"/>
<keyword evidence="1" id="KW-0472">Membrane</keyword>
<protein>
    <submittedName>
        <fullName evidence="2">Uncharacterized protein</fullName>
    </submittedName>
</protein>
<name>A0AAV2QGC7_MEGNR</name>